<gene>
    <name evidence="1" type="ordered locus">SRM_00755</name>
</gene>
<evidence type="ECO:0000313" key="1">
    <source>
        <dbReference type="EMBL" id="CBH23676.1"/>
    </source>
</evidence>
<protein>
    <submittedName>
        <fullName evidence="1">Uncharacterized protein</fullName>
    </submittedName>
</protein>
<dbReference type="Proteomes" id="UP000000933">
    <property type="component" value="Chromosome"/>
</dbReference>
<dbReference type="KEGG" id="srm:SRM_00755"/>
<name>D5H6M1_SALRM</name>
<sequence length="84" mass="9597">MKKGEGGFSLSVSFVVGNRFLQGGFESWKIVVAVQVTEPTFRLQDRQSHPLVPLPTYGSWTGPIERLWRWLKQEVLHLHSYAGK</sequence>
<dbReference type="HOGENOM" id="CLU_2525621_0_0_10"/>
<evidence type="ECO:0000313" key="2">
    <source>
        <dbReference type="Proteomes" id="UP000000933"/>
    </source>
</evidence>
<reference evidence="1 2" key="1">
    <citation type="journal article" date="2010" name="ISME J.">
        <title>Fine-scale evolution: genomic, phenotypic and ecological differentiation in two coexisting Salinibacter ruber strains.</title>
        <authorList>
            <person name="Pena A."/>
            <person name="Teeling H."/>
            <person name="Huerta-Cepas J."/>
            <person name="Santos F."/>
            <person name="Yarza P."/>
            <person name="Brito-Echeverria J."/>
            <person name="Lucio M."/>
            <person name="Schmitt-Kopplin P."/>
            <person name="Meseguer I."/>
            <person name="Schenowitz C."/>
            <person name="Dossat C."/>
            <person name="Barbe V."/>
            <person name="Dopazo J."/>
            <person name="Rossello-Mora R."/>
            <person name="Schuler M."/>
            <person name="Glockner F.O."/>
            <person name="Amann R."/>
            <person name="Gabaldon T."/>
            <person name="Anton J."/>
        </authorList>
    </citation>
    <scope>NUCLEOTIDE SEQUENCE [LARGE SCALE GENOMIC DNA]</scope>
    <source>
        <strain evidence="1 2">M8</strain>
    </source>
</reference>
<dbReference type="EMBL" id="FP565814">
    <property type="protein sequence ID" value="CBH23676.1"/>
    <property type="molecule type" value="Genomic_DNA"/>
</dbReference>
<organism evidence="1 2">
    <name type="scientific">Salinibacter ruber (strain M8)</name>
    <dbReference type="NCBI Taxonomy" id="761659"/>
    <lineage>
        <taxon>Bacteria</taxon>
        <taxon>Pseudomonadati</taxon>
        <taxon>Rhodothermota</taxon>
        <taxon>Rhodothermia</taxon>
        <taxon>Rhodothermales</taxon>
        <taxon>Salinibacteraceae</taxon>
        <taxon>Salinibacter</taxon>
    </lineage>
</organism>
<proteinExistence type="predicted"/>
<dbReference type="AlphaFoldDB" id="D5H6M1"/>
<reference evidence="2" key="2">
    <citation type="submission" date="2010-04" db="EMBL/GenBank/DDBJ databases">
        <title>Genome sequence of Salinibacter ruber M8.</title>
        <authorList>
            <consortium name="Genoscope"/>
        </authorList>
    </citation>
    <scope>NUCLEOTIDE SEQUENCE [LARGE SCALE GENOMIC DNA]</scope>
    <source>
        <strain evidence="2">M8</strain>
    </source>
</reference>
<accession>D5H6M1</accession>